<evidence type="ECO:0000256" key="2">
    <source>
        <dbReference type="SAM" id="Phobius"/>
    </source>
</evidence>
<accession>A0A9Q2W2L6</accession>
<evidence type="ECO:0000256" key="1">
    <source>
        <dbReference type="SAM" id="MobiDB-lite"/>
    </source>
</evidence>
<evidence type="ECO:0000313" key="4">
    <source>
        <dbReference type="Proteomes" id="UP000709437"/>
    </source>
</evidence>
<sequence>MDIDFTAIGTVAGVGFVAAVGLVLVYTLGLRLLGTGQPDDAGGERTQYSDESPRSGHTPPAALAGAVLCFALCIAAVLAGIWLTIPQFH</sequence>
<keyword evidence="2" id="KW-1133">Transmembrane helix</keyword>
<proteinExistence type="predicted"/>
<feature type="transmembrane region" description="Helical" evidence="2">
    <location>
        <begin position="7"/>
        <end position="28"/>
    </location>
</feature>
<feature type="region of interest" description="Disordered" evidence="1">
    <location>
        <begin position="35"/>
        <end position="58"/>
    </location>
</feature>
<evidence type="ECO:0000313" key="3">
    <source>
        <dbReference type="EMBL" id="MBT1541130.1"/>
    </source>
</evidence>
<dbReference type="EMBL" id="JAHEWX010000004">
    <property type="protein sequence ID" value="MBT1541130.1"/>
    <property type="molecule type" value="Genomic_DNA"/>
</dbReference>
<comment type="caution">
    <text evidence="3">The sequence shown here is derived from an EMBL/GenBank/DDBJ whole genome shotgun (WGS) entry which is preliminary data.</text>
</comment>
<protein>
    <submittedName>
        <fullName evidence="3">Uncharacterized protein</fullName>
    </submittedName>
</protein>
<reference evidence="3" key="1">
    <citation type="submission" date="2021-05" db="EMBL/GenBank/DDBJ databases">
        <title>Whole genome sequence of Curtobacterium flaccumfaciens pv. flaccumfaciens strain CFBP 3417.</title>
        <authorList>
            <person name="Osdaghi E."/>
            <person name="Taghouti G."/>
            <person name="Portier P."/>
            <person name="Fazliarab A."/>
            <person name="Taghavi S.M."/>
            <person name="Briand M."/>
            <person name="Le-Saux M."/>
            <person name="Jacques M.-A."/>
        </authorList>
    </citation>
    <scope>NUCLEOTIDE SEQUENCE</scope>
    <source>
        <strain evidence="3">CFBP 3417</strain>
    </source>
</reference>
<keyword evidence="2" id="KW-0812">Transmembrane</keyword>
<dbReference type="AlphaFoldDB" id="A0A9Q2W2L6"/>
<keyword evidence="2" id="KW-0472">Membrane</keyword>
<dbReference type="GeneID" id="99622449"/>
<organism evidence="3 4">
    <name type="scientific">Curtobacterium flaccumfaciens pv. flaccumfaciens</name>
    <dbReference type="NCBI Taxonomy" id="138532"/>
    <lineage>
        <taxon>Bacteria</taxon>
        <taxon>Bacillati</taxon>
        <taxon>Actinomycetota</taxon>
        <taxon>Actinomycetes</taxon>
        <taxon>Micrococcales</taxon>
        <taxon>Microbacteriaceae</taxon>
        <taxon>Curtobacterium</taxon>
    </lineage>
</organism>
<feature type="transmembrane region" description="Helical" evidence="2">
    <location>
        <begin position="61"/>
        <end position="85"/>
    </location>
</feature>
<dbReference type="RefSeq" id="WP_017886192.1">
    <property type="nucleotide sequence ID" value="NZ_CP045287.2"/>
</dbReference>
<name>A0A9Q2W2L6_9MICO</name>
<gene>
    <name evidence="3" type="ORF">KK103_05095</name>
</gene>
<dbReference type="Proteomes" id="UP000709437">
    <property type="component" value="Unassembled WGS sequence"/>
</dbReference>